<keyword evidence="3" id="KW-1185">Reference proteome</keyword>
<evidence type="ECO:0000256" key="1">
    <source>
        <dbReference type="SAM" id="MobiDB-lite"/>
    </source>
</evidence>
<gene>
    <name evidence="2" type="ORF">RDI58_017465</name>
</gene>
<dbReference type="EMBL" id="JBANQN010000007">
    <property type="protein sequence ID" value="KAK6784011.1"/>
    <property type="molecule type" value="Genomic_DNA"/>
</dbReference>
<dbReference type="AlphaFoldDB" id="A0AAN8THS8"/>
<name>A0AAN8THS8_SOLBU</name>
<protein>
    <submittedName>
        <fullName evidence="2">Uncharacterized protein</fullName>
    </submittedName>
</protein>
<organism evidence="2 3">
    <name type="scientific">Solanum bulbocastanum</name>
    <name type="common">Wild potato</name>
    <dbReference type="NCBI Taxonomy" id="147425"/>
    <lineage>
        <taxon>Eukaryota</taxon>
        <taxon>Viridiplantae</taxon>
        <taxon>Streptophyta</taxon>
        <taxon>Embryophyta</taxon>
        <taxon>Tracheophyta</taxon>
        <taxon>Spermatophyta</taxon>
        <taxon>Magnoliopsida</taxon>
        <taxon>eudicotyledons</taxon>
        <taxon>Gunneridae</taxon>
        <taxon>Pentapetalae</taxon>
        <taxon>asterids</taxon>
        <taxon>lamiids</taxon>
        <taxon>Solanales</taxon>
        <taxon>Solanaceae</taxon>
        <taxon>Solanoideae</taxon>
        <taxon>Solaneae</taxon>
        <taxon>Solanum</taxon>
    </lineage>
</organism>
<sequence length="67" mass="7068">MRLGDSSSKQSYTIAGTPPLTQRFMHPDVSPSSTATLSATPHDTMSVLTPSQKDRLGAIGSSWSDSS</sequence>
<proteinExistence type="predicted"/>
<reference evidence="2 3" key="1">
    <citation type="submission" date="2024-02" db="EMBL/GenBank/DDBJ databases">
        <title>de novo genome assembly of Solanum bulbocastanum strain 11H21.</title>
        <authorList>
            <person name="Hosaka A.J."/>
        </authorList>
    </citation>
    <scope>NUCLEOTIDE SEQUENCE [LARGE SCALE GENOMIC DNA]</scope>
    <source>
        <tissue evidence="2">Young leaves</tissue>
    </source>
</reference>
<evidence type="ECO:0000313" key="3">
    <source>
        <dbReference type="Proteomes" id="UP001371456"/>
    </source>
</evidence>
<evidence type="ECO:0000313" key="2">
    <source>
        <dbReference type="EMBL" id="KAK6784011.1"/>
    </source>
</evidence>
<dbReference type="Proteomes" id="UP001371456">
    <property type="component" value="Unassembled WGS sequence"/>
</dbReference>
<feature type="compositionally biased region" description="Polar residues" evidence="1">
    <location>
        <begin position="1"/>
        <end position="14"/>
    </location>
</feature>
<feature type="region of interest" description="Disordered" evidence="1">
    <location>
        <begin position="1"/>
        <end position="67"/>
    </location>
</feature>
<feature type="compositionally biased region" description="Low complexity" evidence="1">
    <location>
        <begin position="30"/>
        <end position="41"/>
    </location>
</feature>
<comment type="caution">
    <text evidence="2">The sequence shown here is derived from an EMBL/GenBank/DDBJ whole genome shotgun (WGS) entry which is preliminary data.</text>
</comment>
<accession>A0AAN8THS8</accession>